<proteinExistence type="predicted"/>
<gene>
    <name evidence="1" type="ORF">SDC9_144192</name>
</gene>
<dbReference type="AlphaFoldDB" id="A0A645E635"/>
<reference evidence="1" key="1">
    <citation type="submission" date="2019-08" db="EMBL/GenBank/DDBJ databases">
        <authorList>
            <person name="Kucharzyk K."/>
            <person name="Murdoch R.W."/>
            <person name="Higgins S."/>
            <person name="Loffler F."/>
        </authorList>
    </citation>
    <scope>NUCLEOTIDE SEQUENCE</scope>
</reference>
<sequence>MSLIHDHQIPIQREHGIVLFKFAPYSCRASQVLYGCEIDKFLAAGNQIADVCTGAFGTKNIFVALIKNFPEIFIPTLVNNRAMRDDDSLRISGLFDYLQGRQCFSKTHFCVPKHTVTGLELFESFGDRVFLFGSEYYRNKSLTCRVYEIMLSLFHSFYSFLYGIQINVKPLFAG</sequence>
<name>A0A645E635_9ZZZZ</name>
<comment type="caution">
    <text evidence="1">The sequence shown here is derived from an EMBL/GenBank/DDBJ whole genome shotgun (WGS) entry which is preliminary data.</text>
</comment>
<dbReference type="EMBL" id="VSSQ01043350">
    <property type="protein sequence ID" value="MPM97021.1"/>
    <property type="molecule type" value="Genomic_DNA"/>
</dbReference>
<organism evidence="1">
    <name type="scientific">bioreactor metagenome</name>
    <dbReference type="NCBI Taxonomy" id="1076179"/>
    <lineage>
        <taxon>unclassified sequences</taxon>
        <taxon>metagenomes</taxon>
        <taxon>ecological metagenomes</taxon>
    </lineage>
</organism>
<evidence type="ECO:0000313" key="1">
    <source>
        <dbReference type="EMBL" id="MPM97021.1"/>
    </source>
</evidence>
<accession>A0A645E635</accession>
<protein>
    <submittedName>
        <fullName evidence="1">Uncharacterized protein</fullName>
    </submittedName>
</protein>